<accession>A0A8H9R0G2</accession>
<evidence type="ECO:0000313" key="2">
    <source>
        <dbReference type="Proteomes" id="UP000859547"/>
    </source>
</evidence>
<dbReference type="AlphaFoldDB" id="A0A8H9R0G2"/>
<name>A0A8H9R0G2_CLOPF</name>
<dbReference type="InterPro" id="IPR036614">
    <property type="entry name" value="RusA-like_sf"/>
</dbReference>
<evidence type="ECO:0000313" key="1">
    <source>
        <dbReference type="EMBL" id="HAT4309341.1"/>
    </source>
</evidence>
<gene>
    <name evidence="1" type="ORF">I9080_003196</name>
</gene>
<proteinExistence type="predicted"/>
<reference evidence="1" key="2">
    <citation type="submission" date="2020-07" db="EMBL/GenBank/DDBJ databases">
        <authorList>
            <consortium name="NCBI Pathogen Detection Project"/>
        </authorList>
    </citation>
    <scope>NUCLEOTIDE SEQUENCE</scope>
    <source>
        <strain evidence="1">C8</strain>
    </source>
</reference>
<organism evidence="1 2">
    <name type="scientific">Clostridium perfringens</name>
    <dbReference type="NCBI Taxonomy" id="1502"/>
    <lineage>
        <taxon>Bacteria</taxon>
        <taxon>Bacillati</taxon>
        <taxon>Bacillota</taxon>
        <taxon>Clostridia</taxon>
        <taxon>Eubacteriales</taxon>
        <taxon>Clostridiaceae</taxon>
        <taxon>Clostridium</taxon>
    </lineage>
</organism>
<sequence length="213" mass="25185">MKNNEIKRSVINWELDDMVKFGNDSIDILDDVIQNTYDQFIKLIKFKQKFNNLNSLMEDLAPVNTNKDLVEIIEYVENEIVVFTTELFPINYFKLESYGVHVELKNMIIFSIFDKLKEINFDSKFGKPINNWEEAILLIQVNKIGQLTDFDNYFCKPFIDGIKKSKFIIDDNPRCLNIAYSNLISENQLIKLTLINKKFHKKYEEKIHKILIS</sequence>
<dbReference type="GO" id="GO:0006281">
    <property type="term" value="P:DNA repair"/>
    <property type="evidence" value="ECO:0007669"/>
    <property type="project" value="InterPro"/>
</dbReference>
<dbReference type="EMBL" id="DACTCB010000031">
    <property type="protein sequence ID" value="HAT4309341.1"/>
    <property type="molecule type" value="Genomic_DNA"/>
</dbReference>
<comment type="caution">
    <text evidence="1">The sequence shown here is derived from an EMBL/GenBank/DDBJ whole genome shotgun (WGS) entry which is preliminary data.</text>
</comment>
<dbReference type="GO" id="GO:0000287">
    <property type="term" value="F:magnesium ion binding"/>
    <property type="evidence" value="ECO:0007669"/>
    <property type="project" value="InterPro"/>
</dbReference>
<protein>
    <submittedName>
        <fullName evidence="1">Uncharacterized protein</fullName>
    </submittedName>
</protein>
<dbReference type="RefSeq" id="WP_004456571.1">
    <property type="nucleotide sequence ID" value="NZ_CATNXJ010000017.1"/>
</dbReference>
<reference evidence="1" key="1">
    <citation type="journal article" date="2018" name="Genome Biol.">
        <title>SKESA: strategic k-mer extension for scrupulous assemblies.</title>
        <authorList>
            <person name="Souvorov A."/>
            <person name="Agarwala R."/>
            <person name="Lipman D.J."/>
        </authorList>
    </citation>
    <scope>NUCLEOTIDE SEQUENCE</scope>
    <source>
        <strain evidence="1">C8</strain>
    </source>
</reference>
<dbReference type="GO" id="GO:0006310">
    <property type="term" value="P:DNA recombination"/>
    <property type="evidence" value="ECO:0007669"/>
    <property type="project" value="InterPro"/>
</dbReference>
<dbReference type="SUPFAM" id="SSF103084">
    <property type="entry name" value="Holliday junction resolvase RusA"/>
    <property type="match status" value="1"/>
</dbReference>
<dbReference type="Proteomes" id="UP000859547">
    <property type="component" value="Unassembled WGS sequence"/>
</dbReference>